<dbReference type="Gene3D" id="3.10.180.10">
    <property type="entry name" value="2,3-Dihydroxybiphenyl 1,2-Dioxygenase, domain 1"/>
    <property type="match status" value="1"/>
</dbReference>
<dbReference type="AlphaFoldDB" id="A0A8J3UWK8"/>
<dbReference type="EMBL" id="BOOR01000004">
    <property type="protein sequence ID" value="GII52030.1"/>
    <property type="molecule type" value="Genomic_DNA"/>
</dbReference>
<comment type="caution">
    <text evidence="1">The sequence shown here is derived from an EMBL/GenBank/DDBJ whole genome shotgun (WGS) entry which is preliminary data.</text>
</comment>
<sequence length="59" mass="6589">MFTQLFPILTTPDMTRALWFYRDLIGGEVTYQFPVSGEPEYVSLRIGESELGISLAACG</sequence>
<evidence type="ECO:0000313" key="1">
    <source>
        <dbReference type="EMBL" id="GII52030.1"/>
    </source>
</evidence>
<gene>
    <name evidence="1" type="ORF">Pth03_04190</name>
</gene>
<evidence type="ECO:0000313" key="2">
    <source>
        <dbReference type="Proteomes" id="UP000605992"/>
    </source>
</evidence>
<keyword evidence="2" id="KW-1185">Reference proteome</keyword>
<protein>
    <submittedName>
        <fullName evidence="1">Uncharacterized protein</fullName>
    </submittedName>
</protein>
<accession>A0A8J3UWK8</accession>
<proteinExistence type="predicted"/>
<dbReference type="RefSeq" id="WP_203942339.1">
    <property type="nucleotide sequence ID" value="NZ_BOOR01000004.1"/>
</dbReference>
<name>A0A8J3UWK8_9ACTN</name>
<organism evidence="1 2">
    <name type="scientific">Planotetraspora thailandica</name>
    <dbReference type="NCBI Taxonomy" id="487172"/>
    <lineage>
        <taxon>Bacteria</taxon>
        <taxon>Bacillati</taxon>
        <taxon>Actinomycetota</taxon>
        <taxon>Actinomycetes</taxon>
        <taxon>Streptosporangiales</taxon>
        <taxon>Streptosporangiaceae</taxon>
        <taxon>Planotetraspora</taxon>
    </lineage>
</organism>
<reference evidence="1" key="1">
    <citation type="submission" date="2021-01" db="EMBL/GenBank/DDBJ databases">
        <title>Whole genome shotgun sequence of Planotetraspora thailandica NBRC 104271.</title>
        <authorList>
            <person name="Komaki H."/>
            <person name="Tamura T."/>
        </authorList>
    </citation>
    <scope>NUCLEOTIDE SEQUENCE</scope>
    <source>
        <strain evidence="1">NBRC 104271</strain>
    </source>
</reference>
<dbReference type="InterPro" id="IPR029068">
    <property type="entry name" value="Glyas_Bleomycin-R_OHBP_Dase"/>
</dbReference>
<dbReference type="SUPFAM" id="SSF54593">
    <property type="entry name" value="Glyoxalase/Bleomycin resistance protein/Dihydroxybiphenyl dioxygenase"/>
    <property type="match status" value="1"/>
</dbReference>
<dbReference type="Proteomes" id="UP000605992">
    <property type="component" value="Unassembled WGS sequence"/>
</dbReference>